<dbReference type="Gene3D" id="1.25.40.390">
    <property type="match status" value="1"/>
</dbReference>
<evidence type="ECO:0000256" key="1">
    <source>
        <dbReference type="ARBA" id="ARBA00004442"/>
    </source>
</evidence>
<dbReference type="RefSeq" id="WP_199113615.1">
    <property type="nucleotide sequence ID" value="NZ_JAELVQ010000003.1"/>
</dbReference>
<evidence type="ECO:0000259" key="8">
    <source>
        <dbReference type="Pfam" id="PF14322"/>
    </source>
</evidence>
<dbReference type="PROSITE" id="PS51257">
    <property type="entry name" value="PROKAR_LIPOPROTEIN"/>
    <property type="match status" value="1"/>
</dbReference>
<comment type="similarity">
    <text evidence="2">Belongs to the SusD family.</text>
</comment>
<evidence type="ECO:0000259" key="7">
    <source>
        <dbReference type="Pfam" id="PF07980"/>
    </source>
</evidence>
<dbReference type="InterPro" id="IPR033985">
    <property type="entry name" value="SusD-like_N"/>
</dbReference>
<keyword evidence="10" id="KW-1185">Reference proteome</keyword>
<dbReference type="SUPFAM" id="SSF48452">
    <property type="entry name" value="TPR-like"/>
    <property type="match status" value="1"/>
</dbReference>
<evidence type="ECO:0000256" key="4">
    <source>
        <dbReference type="ARBA" id="ARBA00023136"/>
    </source>
</evidence>
<dbReference type="Pfam" id="PF14322">
    <property type="entry name" value="SusD-like_3"/>
    <property type="match status" value="1"/>
</dbReference>
<name>A0A8J7JA85_9FLAO</name>
<evidence type="ECO:0000313" key="9">
    <source>
        <dbReference type="EMBL" id="MBJ6367249.1"/>
    </source>
</evidence>
<evidence type="ECO:0000256" key="5">
    <source>
        <dbReference type="ARBA" id="ARBA00023237"/>
    </source>
</evidence>
<dbReference type="Pfam" id="PF07980">
    <property type="entry name" value="SusD_RagB"/>
    <property type="match status" value="1"/>
</dbReference>
<feature type="domain" description="SusD-like N-terminal" evidence="8">
    <location>
        <begin position="90"/>
        <end position="222"/>
    </location>
</feature>
<feature type="domain" description="RagB/SusD" evidence="7">
    <location>
        <begin position="361"/>
        <end position="558"/>
    </location>
</feature>
<comment type="caution">
    <text evidence="9">The sequence shown here is derived from an EMBL/GenBank/DDBJ whole genome shotgun (WGS) entry which is preliminary data.</text>
</comment>
<feature type="signal peptide" evidence="6">
    <location>
        <begin position="1"/>
        <end position="17"/>
    </location>
</feature>
<evidence type="ECO:0000256" key="3">
    <source>
        <dbReference type="ARBA" id="ARBA00022729"/>
    </source>
</evidence>
<keyword evidence="3 6" id="KW-0732">Signal</keyword>
<feature type="chain" id="PRO_5035209657" evidence="6">
    <location>
        <begin position="18"/>
        <end position="559"/>
    </location>
</feature>
<accession>A0A8J7JA85</accession>
<evidence type="ECO:0000313" key="10">
    <source>
        <dbReference type="Proteomes" id="UP000610931"/>
    </source>
</evidence>
<keyword evidence="4" id="KW-0472">Membrane</keyword>
<evidence type="ECO:0000256" key="2">
    <source>
        <dbReference type="ARBA" id="ARBA00006275"/>
    </source>
</evidence>
<dbReference type="InterPro" id="IPR012944">
    <property type="entry name" value="SusD_RagB_dom"/>
</dbReference>
<gene>
    <name evidence="9" type="ORF">JF259_04000</name>
</gene>
<keyword evidence="5" id="KW-0998">Cell outer membrane</keyword>
<organism evidence="9 10">
    <name type="scientific">Snuella sedimenti</name>
    <dbReference type="NCBI Taxonomy" id="2798802"/>
    <lineage>
        <taxon>Bacteria</taxon>
        <taxon>Pseudomonadati</taxon>
        <taxon>Bacteroidota</taxon>
        <taxon>Flavobacteriia</taxon>
        <taxon>Flavobacteriales</taxon>
        <taxon>Flavobacteriaceae</taxon>
        <taxon>Snuella</taxon>
    </lineage>
</organism>
<dbReference type="GO" id="GO:0009279">
    <property type="term" value="C:cell outer membrane"/>
    <property type="evidence" value="ECO:0007669"/>
    <property type="project" value="UniProtKB-SubCell"/>
</dbReference>
<protein>
    <submittedName>
        <fullName evidence="9">RagB/SusD family nutrient uptake outer membrane protein</fullName>
    </submittedName>
</protein>
<proteinExistence type="inferred from homology"/>
<comment type="subcellular location">
    <subcellularLocation>
        <location evidence="1">Cell outer membrane</location>
    </subcellularLocation>
</comment>
<reference evidence="9" key="1">
    <citation type="submission" date="2020-12" db="EMBL/GenBank/DDBJ databases">
        <title>Snuella sp. nov., isolated from sediment in Incheon.</title>
        <authorList>
            <person name="Kim W."/>
        </authorList>
    </citation>
    <scope>NUCLEOTIDE SEQUENCE</scope>
    <source>
        <strain evidence="9">CAU 1569</strain>
    </source>
</reference>
<dbReference type="EMBL" id="JAELVQ010000003">
    <property type="protein sequence ID" value="MBJ6367249.1"/>
    <property type="molecule type" value="Genomic_DNA"/>
</dbReference>
<dbReference type="InterPro" id="IPR011990">
    <property type="entry name" value="TPR-like_helical_dom_sf"/>
</dbReference>
<evidence type="ECO:0000256" key="6">
    <source>
        <dbReference type="SAM" id="SignalP"/>
    </source>
</evidence>
<dbReference type="AlphaFoldDB" id="A0A8J7JA85"/>
<dbReference type="Proteomes" id="UP000610931">
    <property type="component" value="Unassembled WGS sequence"/>
</dbReference>
<sequence length="559" mass="62851">MKKLNYLLLLLITVAVASCDLDRSPFTEIAADDLFSDPGAAQSATLGNYLFLKGDEGYDGWADDLHRMSEYSGDNVMITGGTSDPLFFFYNYQRVPNNSRVDRFWRNSYRAIVGANTVIDLLEEGSPEANQVLGENYYIRALVYFQMGNIFGKPYYQGRGNLSVPLKLTSELDDIPDRNTVGEVYDQVIADLLKAEALMNENKGPSFASKEAAQALLSRVYLYMEDHAKAIEYADKVINSGQYSLLESSVYARMNELPPSENDEAIFSITLTKDIDIAGGGSFPDDWFTIGSFYAKIDGVGWGEMSASKTYLDLLSKNEGDLRGSFIEPQYLEDDNGQRIPAVNWVVGSDAAGYDYEFARTTDSGGTITFDYDGSNYTLQSEDVNGRTVYYFNGPNGRQDVTFDFDMNKRNGFPFFYILKASYQEQDLHLWSPTVSRLAEMYLNKAEALAKQGADQAAIDNINILRVRAQVPEYTLSTLPDGYDVLDTVLEERQLELAFEGHRKFDVFRNGRTMVRRYPGTHLDNSNPFPEIDPDSNNAIIEFIPEQQILLQPSLIQND</sequence>